<name>A0A8J3IXB2_9CHLR</name>
<reference evidence="2" key="1">
    <citation type="submission" date="2020-10" db="EMBL/GenBank/DDBJ databases">
        <title>Taxonomic study of unclassified bacteria belonging to the class Ktedonobacteria.</title>
        <authorList>
            <person name="Yabe S."/>
            <person name="Wang C.M."/>
            <person name="Zheng Y."/>
            <person name="Sakai Y."/>
            <person name="Cavaletti L."/>
            <person name="Monciardini P."/>
            <person name="Donadio S."/>
        </authorList>
    </citation>
    <scope>NUCLEOTIDE SEQUENCE</scope>
    <source>
        <strain evidence="2">ID150040</strain>
    </source>
</reference>
<accession>A0A8J3IXB2</accession>
<dbReference type="EMBL" id="BNJK01000001">
    <property type="protein sequence ID" value="GHO96996.1"/>
    <property type="molecule type" value="Genomic_DNA"/>
</dbReference>
<gene>
    <name evidence="2" type="ORF">KSF_070440</name>
</gene>
<dbReference type="AlphaFoldDB" id="A0A8J3IXB2"/>
<protein>
    <submittedName>
        <fullName evidence="2">Uncharacterized protein</fullName>
    </submittedName>
</protein>
<dbReference type="Proteomes" id="UP000597444">
    <property type="component" value="Unassembled WGS sequence"/>
</dbReference>
<evidence type="ECO:0000313" key="3">
    <source>
        <dbReference type="Proteomes" id="UP000597444"/>
    </source>
</evidence>
<feature type="region of interest" description="Disordered" evidence="1">
    <location>
        <begin position="1"/>
        <end position="28"/>
    </location>
</feature>
<organism evidence="2 3">
    <name type="scientific">Reticulibacter mediterranei</name>
    <dbReference type="NCBI Taxonomy" id="2778369"/>
    <lineage>
        <taxon>Bacteria</taxon>
        <taxon>Bacillati</taxon>
        <taxon>Chloroflexota</taxon>
        <taxon>Ktedonobacteria</taxon>
        <taxon>Ktedonobacterales</taxon>
        <taxon>Reticulibacteraceae</taxon>
        <taxon>Reticulibacter</taxon>
    </lineage>
</organism>
<evidence type="ECO:0000313" key="2">
    <source>
        <dbReference type="EMBL" id="GHO96996.1"/>
    </source>
</evidence>
<sequence>MPDHRQSDGTWINEENELEAGNGQTDPLALATRQQETDEIEEVDPKDQELVKSAKWSTIDDLEEIKKLHRREKFVIIDWQGVEEKAHDQALKEIKKNYSQNDPPENQEIERLLSVYARAYKTRLKEGLKTIPNNIDYFNNPQEARLRELAIRDRREFPTHDHDHIRDMAVVRVLQELHISLHIATDHFSAIHDLAAKYQHYYSDSREAVVWPGQGFF</sequence>
<comment type="caution">
    <text evidence="2">The sequence shown here is derived from an EMBL/GenBank/DDBJ whole genome shotgun (WGS) entry which is preliminary data.</text>
</comment>
<proteinExistence type="predicted"/>
<keyword evidence="3" id="KW-1185">Reference proteome</keyword>
<evidence type="ECO:0000256" key="1">
    <source>
        <dbReference type="SAM" id="MobiDB-lite"/>
    </source>
</evidence>